<name>A0ACB7WJ60_DIOAL</name>
<sequence length="237" mass="25487">MDGNHPGGDPVAIASADAGEKRKRRRGGSCSSSTSFDRGSFPLMLAAIAKLHNRRSRSIIKRLLRSHLALISKPLSILRLVPNGLLALLPNLLASGFPSLVVLSAEVVSAIALHSLEANEIIASNEEVVKCLVQGALGSHIKRAVMAACNAVMDLSTSPLGRSQLRKSNAIGRLLFLFCQVCSAPVNAVSHDHTEEISTNNFEWRFSIIDIPLGQSTCLSNFKWQCFGATFLAQDKS</sequence>
<comment type="caution">
    <text evidence="1">The sequence shown here is derived from an EMBL/GenBank/DDBJ whole genome shotgun (WGS) entry which is preliminary data.</text>
</comment>
<proteinExistence type="predicted"/>
<reference evidence="2" key="1">
    <citation type="journal article" date="2022" name="Nat. Commun.">
        <title>Chromosome evolution and the genetic basis of agronomically important traits in greater yam.</title>
        <authorList>
            <person name="Bredeson J.V."/>
            <person name="Lyons J.B."/>
            <person name="Oniyinde I.O."/>
            <person name="Okereke N.R."/>
            <person name="Kolade O."/>
            <person name="Nnabue I."/>
            <person name="Nwadili C.O."/>
            <person name="Hribova E."/>
            <person name="Parker M."/>
            <person name="Nwogha J."/>
            <person name="Shu S."/>
            <person name="Carlson J."/>
            <person name="Kariba R."/>
            <person name="Muthemba S."/>
            <person name="Knop K."/>
            <person name="Barton G.J."/>
            <person name="Sherwood A.V."/>
            <person name="Lopez-Montes A."/>
            <person name="Asiedu R."/>
            <person name="Jamnadass R."/>
            <person name="Muchugi A."/>
            <person name="Goodstein D."/>
            <person name="Egesi C.N."/>
            <person name="Featherston J."/>
            <person name="Asfaw A."/>
            <person name="Simpson G.G."/>
            <person name="Dolezel J."/>
            <person name="Hendre P.S."/>
            <person name="Van Deynze A."/>
            <person name="Kumar P.L."/>
            <person name="Obidiegwu J.E."/>
            <person name="Bhattacharjee R."/>
            <person name="Rokhsar D.S."/>
        </authorList>
    </citation>
    <scope>NUCLEOTIDE SEQUENCE [LARGE SCALE GENOMIC DNA]</scope>
    <source>
        <strain evidence="2">cv. TDa95/00328</strain>
    </source>
</reference>
<accession>A0ACB7WJ60</accession>
<keyword evidence="2" id="KW-1185">Reference proteome</keyword>
<evidence type="ECO:0000313" key="1">
    <source>
        <dbReference type="EMBL" id="KAH7688097.1"/>
    </source>
</evidence>
<dbReference type="Proteomes" id="UP000827976">
    <property type="component" value="Chromosome 3"/>
</dbReference>
<protein>
    <submittedName>
        <fullName evidence="1">Armadillo-like helical-containing protein</fullName>
    </submittedName>
</protein>
<organism evidence="1 2">
    <name type="scientific">Dioscorea alata</name>
    <name type="common">Purple yam</name>
    <dbReference type="NCBI Taxonomy" id="55571"/>
    <lineage>
        <taxon>Eukaryota</taxon>
        <taxon>Viridiplantae</taxon>
        <taxon>Streptophyta</taxon>
        <taxon>Embryophyta</taxon>
        <taxon>Tracheophyta</taxon>
        <taxon>Spermatophyta</taxon>
        <taxon>Magnoliopsida</taxon>
        <taxon>Liliopsida</taxon>
        <taxon>Dioscoreales</taxon>
        <taxon>Dioscoreaceae</taxon>
        <taxon>Dioscorea</taxon>
    </lineage>
</organism>
<dbReference type="EMBL" id="CM037013">
    <property type="protein sequence ID" value="KAH7688097.1"/>
    <property type="molecule type" value="Genomic_DNA"/>
</dbReference>
<gene>
    <name evidence="1" type="ORF">IHE45_03G010000</name>
</gene>
<evidence type="ECO:0000313" key="2">
    <source>
        <dbReference type="Proteomes" id="UP000827976"/>
    </source>
</evidence>